<accession>A0ABV5VBJ8</accession>
<keyword evidence="8" id="KW-1185">Reference proteome</keyword>
<dbReference type="Gene3D" id="1.10.10.60">
    <property type="entry name" value="Homeodomain-like"/>
    <property type="match status" value="1"/>
</dbReference>
<evidence type="ECO:0000256" key="4">
    <source>
        <dbReference type="PROSITE-ProRule" id="PRU00335"/>
    </source>
</evidence>
<comment type="caution">
    <text evidence="7">The sequence shown here is derived from an EMBL/GenBank/DDBJ whole genome shotgun (WGS) entry which is preliminary data.</text>
</comment>
<dbReference type="RefSeq" id="WP_247463931.1">
    <property type="nucleotide sequence ID" value="NZ_JBHMAR010000006.1"/>
</dbReference>
<dbReference type="Proteomes" id="UP001589703">
    <property type="component" value="Unassembled WGS sequence"/>
</dbReference>
<evidence type="ECO:0000256" key="3">
    <source>
        <dbReference type="ARBA" id="ARBA00023163"/>
    </source>
</evidence>
<keyword evidence="3" id="KW-0804">Transcription</keyword>
<evidence type="ECO:0000259" key="6">
    <source>
        <dbReference type="PROSITE" id="PS50977"/>
    </source>
</evidence>
<organism evidence="7 8">
    <name type="scientific">Streptomyces thermocoprophilus</name>
    <dbReference type="NCBI Taxonomy" id="78356"/>
    <lineage>
        <taxon>Bacteria</taxon>
        <taxon>Bacillati</taxon>
        <taxon>Actinomycetota</taxon>
        <taxon>Actinomycetes</taxon>
        <taxon>Kitasatosporales</taxon>
        <taxon>Streptomycetaceae</taxon>
        <taxon>Streptomyces</taxon>
    </lineage>
</organism>
<dbReference type="InterPro" id="IPR011075">
    <property type="entry name" value="TetR_C"/>
</dbReference>
<dbReference type="SUPFAM" id="SSF46689">
    <property type="entry name" value="Homeodomain-like"/>
    <property type="match status" value="1"/>
</dbReference>
<feature type="region of interest" description="Disordered" evidence="5">
    <location>
        <begin position="208"/>
        <end position="227"/>
    </location>
</feature>
<dbReference type="PANTHER" id="PTHR30055">
    <property type="entry name" value="HTH-TYPE TRANSCRIPTIONAL REGULATOR RUTR"/>
    <property type="match status" value="1"/>
</dbReference>
<dbReference type="SUPFAM" id="SSF48498">
    <property type="entry name" value="Tetracyclin repressor-like, C-terminal domain"/>
    <property type="match status" value="1"/>
</dbReference>
<feature type="region of interest" description="Disordered" evidence="5">
    <location>
        <begin position="1"/>
        <end position="21"/>
    </location>
</feature>
<evidence type="ECO:0000256" key="5">
    <source>
        <dbReference type="SAM" id="MobiDB-lite"/>
    </source>
</evidence>
<sequence length="227" mass="24082">MSLKAEGSDATPAREPKRRRRGAELEKALLDAAWAELLENGYEALTYDAVAERASTSRAVLYRRWPAKRDLALAAAAHGLGTADPGTVPDTGTLRGDVIALLHTANDARARVAVRLTARLDGADGDAPTLADLRDAFTRVRGSRMRTVLERARDRGEIPTADLPPRVRNAAFDLLTGEVLLSQAAATNEALEEIVDQVFLPLVRATAAPGHASGTGSPHDAPAVPAD</sequence>
<proteinExistence type="predicted"/>
<reference evidence="7 8" key="1">
    <citation type="submission" date="2024-09" db="EMBL/GenBank/DDBJ databases">
        <authorList>
            <person name="Sun Q."/>
            <person name="Mori K."/>
        </authorList>
    </citation>
    <scope>NUCLEOTIDE SEQUENCE [LARGE SCALE GENOMIC DNA]</scope>
    <source>
        <strain evidence="7 8">JCM 10918</strain>
    </source>
</reference>
<evidence type="ECO:0000256" key="1">
    <source>
        <dbReference type="ARBA" id="ARBA00023015"/>
    </source>
</evidence>
<name>A0ABV5VBJ8_9ACTN</name>
<dbReference type="InterPro" id="IPR036271">
    <property type="entry name" value="Tet_transcr_reg_TetR-rel_C_sf"/>
</dbReference>
<keyword evidence="1" id="KW-0805">Transcription regulation</keyword>
<keyword evidence="2 4" id="KW-0238">DNA-binding</keyword>
<evidence type="ECO:0000313" key="7">
    <source>
        <dbReference type="EMBL" id="MFB9735200.1"/>
    </source>
</evidence>
<dbReference type="PROSITE" id="PS50977">
    <property type="entry name" value="HTH_TETR_2"/>
    <property type="match status" value="1"/>
</dbReference>
<dbReference type="EMBL" id="JBHMAR010000006">
    <property type="protein sequence ID" value="MFB9735200.1"/>
    <property type="molecule type" value="Genomic_DNA"/>
</dbReference>
<feature type="domain" description="HTH tetR-type" evidence="6">
    <location>
        <begin position="23"/>
        <end position="83"/>
    </location>
</feature>
<dbReference type="InterPro" id="IPR009057">
    <property type="entry name" value="Homeodomain-like_sf"/>
</dbReference>
<gene>
    <name evidence="7" type="ORF">ACFFRO_08645</name>
</gene>
<dbReference type="Gene3D" id="1.10.357.10">
    <property type="entry name" value="Tetracycline Repressor, domain 2"/>
    <property type="match status" value="1"/>
</dbReference>
<dbReference type="InterPro" id="IPR001647">
    <property type="entry name" value="HTH_TetR"/>
</dbReference>
<evidence type="ECO:0000256" key="2">
    <source>
        <dbReference type="ARBA" id="ARBA00023125"/>
    </source>
</evidence>
<protein>
    <submittedName>
        <fullName evidence="7">TetR/AcrR family transcriptional regulator</fullName>
    </submittedName>
</protein>
<dbReference type="InterPro" id="IPR050109">
    <property type="entry name" value="HTH-type_TetR-like_transc_reg"/>
</dbReference>
<feature type="DNA-binding region" description="H-T-H motif" evidence="4">
    <location>
        <begin position="46"/>
        <end position="65"/>
    </location>
</feature>
<evidence type="ECO:0000313" key="8">
    <source>
        <dbReference type="Proteomes" id="UP001589703"/>
    </source>
</evidence>
<dbReference type="PANTHER" id="PTHR30055:SF148">
    <property type="entry name" value="TETR-FAMILY TRANSCRIPTIONAL REGULATOR"/>
    <property type="match status" value="1"/>
</dbReference>
<dbReference type="Pfam" id="PF16859">
    <property type="entry name" value="TetR_C_11"/>
    <property type="match status" value="1"/>
</dbReference>
<dbReference type="Pfam" id="PF00440">
    <property type="entry name" value="TetR_N"/>
    <property type="match status" value="1"/>
</dbReference>